<proteinExistence type="predicted"/>
<protein>
    <submittedName>
        <fullName evidence="1">Probable rhamnogalacturonate lyase B</fullName>
    </submittedName>
</protein>
<dbReference type="AlphaFoldDB" id="A0A6L2NN88"/>
<accession>A0A6L2NN88</accession>
<gene>
    <name evidence="1" type="ORF">Tci_058033</name>
</gene>
<sequence>MLDEVAKWPYSFPASEDFKQAHGHGMISGRLFVYDSLSRNSLPSAISRKEQETHNIVLLEKLGYDGVVVCEWSGSALDEGRDEAAKWAHHYEQQGLLKIRRDSKRMKLDGASNKSDQTENCSRLEAYSFGVKRWSAGLRLCGVQRRGK</sequence>
<dbReference type="EMBL" id="BKCJ010009240">
    <property type="protein sequence ID" value="GEU86055.1"/>
    <property type="molecule type" value="Genomic_DNA"/>
</dbReference>
<keyword evidence="1" id="KW-0456">Lyase</keyword>
<reference evidence="1" key="1">
    <citation type="journal article" date="2019" name="Sci. Rep.">
        <title>Draft genome of Tanacetum cinerariifolium, the natural source of mosquito coil.</title>
        <authorList>
            <person name="Yamashiro T."/>
            <person name="Shiraishi A."/>
            <person name="Satake H."/>
            <person name="Nakayama K."/>
        </authorList>
    </citation>
    <scope>NUCLEOTIDE SEQUENCE</scope>
</reference>
<evidence type="ECO:0000313" key="1">
    <source>
        <dbReference type="EMBL" id="GEU86055.1"/>
    </source>
</evidence>
<name>A0A6L2NN88_TANCI</name>
<organism evidence="1">
    <name type="scientific">Tanacetum cinerariifolium</name>
    <name type="common">Dalmatian daisy</name>
    <name type="synonym">Chrysanthemum cinerariifolium</name>
    <dbReference type="NCBI Taxonomy" id="118510"/>
    <lineage>
        <taxon>Eukaryota</taxon>
        <taxon>Viridiplantae</taxon>
        <taxon>Streptophyta</taxon>
        <taxon>Embryophyta</taxon>
        <taxon>Tracheophyta</taxon>
        <taxon>Spermatophyta</taxon>
        <taxon>Magnoliopsida</taxon>
        <taxon>eudicotyledons</taxon>
        <taxon>Gunneridae</taxon>
        <taxon>Pentapetalae</taxon>
        <taxon>asterids</taxon>
        <taxon>campanulids</taxon>
        <taxon>Asterales</taxon>
        <taxon>Asteraceae</taxon>
        <taxon>Asteroideae</taxon>
        <taxon>Anthemideae</taxon>
        <taxon>Anthemidinae</taxon>
        <taxon>Tanacetum</taxon>
    </lineage>
</organism>
<dbReference type="GO" id="GO:0016829">
    <property type="term" value="F:lyase activity"/>
    <property type="evidence" value="ECO:0007669"/>
    <property type="project" value="UniProtKB-KW"/>
</dbReference>
<comment type="caution">
    <text evidence="1">The sequence shown here is derived from an EMBL/GenBank/DDBJ whole genome shotgun (WGS) entry which is preliminary data.</text>
</comment>